<keyword evidence="2 5" id="KW-0812">Transmembrane</keyword>
<dbReference type="PANTHER" id="PTHR23427">
    <property type="entry name" value="SURFEIT LOCUS PROTEIN"/>
    <property type="match status" value="1"/>
</dbReference>
<evidence type="ECO:0000256" key="1">
    <source>
        <dbReference type="ARBA" id="ARBA00004370"/>
    </source>
</evidence>
<dbReference type="PROSITE" id="PS50895">
    <property type="entry name" value="SURF1"/>
    <property type="match status" value="1"/>
</dbReference>
<evidence type="ECO:0000256" key="3">
    <source>
        <dbReference type="ARBA" id="ARBA00022989"/>
    </source>
</evidence>
<evidence type="ECO:0000313" key="6">
    <source>
        <dbReference type="EMBL" id="KKN05659.1"/>
    </source>
</evidence>
<proteinExistence type="predicted"/>
<evidence type="ECO:0008006" key="7">
    <source>
        <dbReference type="Google" id="ProtNLM"/>
    </source>
</evidence>
<dbReference type="Pfam" id="PF02104">
    <property type="entry name" value="SURF1"/>
    <property type="match status" value="1"/>
</dbReference>
<organism evidence="6">
    <name type="scientific">marine sediment metagenome</name>
    <dbReference type="NCBI Taxonomy" id="412755"/>
    <lineage>
        <taxon>unclassified sequences</taxon>
        <taxon>metagenomes</taxon>
        <taxon>ecological metagenomes</taxon>
    </lineage>
</organism>
<reference evidence="6" key="1">
    <citation type="journal article" date="2015" name="Nature">
        <title>Complex archaea that bridge the gap between prokaryotes and eukaryotes.</title>
        <authorList>
            <person name="Spang A."/>
            <person name="Saw J.H."/>
            <person name="Jorgensen S.L."/>
            <person name="Zaremba-Niedzwiedzka K."/>
            <person name="Martijn J."/>
            <person name="Lind A.E."/>
            <person name="van Eijk R."/>
            <person name="Schleper C."/>
            <person name="Guy L."/>
            <person name="Ettema T.J."/>
        </authorList>
    </citation>
    <scope>NUCLEOTIDE SEQUENCE</scope>
</reference>
<evidence type="ECO:0000256" key="2">
    <source>
        <dbReference type="ARBA" id="ARBA00022692"/>
    </source>
</evidence>
<sequence>MTEAKKNPRQWHFDWRMMVFAGAFLPLLVALGIWQLNRAEEKQALLGQWQQEAQNLEWPDLVANGLEDGRPVTVTGLYGERSWLLDNRTRDGIAGYEVLTAFYPIQGPPVLVNRGWVAAPRMRIELPDVAPPTDLYSLTGRIYHYPVPPVLSGKVSPEEGWPKRVQALPESVARAEIAELPDAIIRLGDSDQPGAYRADWEPDLMGPQTHYGYAAQLFALALVLSVLTVVASYRKTGTNNDGDNG</sequence>
<dbReference type="PANTHER" id="PTHR23427:SF2">
    <property type="entry name" value="SURFEIT LOCUS PROTEIN 1"/>
    <property type="match status" value="1"/>
</dbReference>
<name>A0A0F9MII7_9ZZZZ</name>
<evidence type="ECO:0000256" key="5">
    <source>
        <dbReference type="SAM" id="Phobius"/>
    </source>
</evidence>
<accession>A0A0F9MII7</accession>
<dbReference type="EMBL" id="LAZR01004777">
    <property type="protein sequence ID" value="KKN05659.1"/>
    <property type="molecule type" value="Genomic_DNA"/>
</dbReference>
<dbReference type="CDD" id="cd06662">
    <property type="entry name" value="SURF1"/>
    <property type="match status" value="1"/>
</dbReference>
<dbReference type="AlphaFoldDB" id="A0A0F9MII7"/>
<dbReference type="InterPro" id="IPR002994">
    <property type="entry name" value="Surf1/Shy1"/>
</dbReference>
<comment type="caution">
    <text evidence="6">The sequence shown here is derived from an EMBL/GenBank/DDBJ whole genome shotgun (WGS) entry which is preliminary data.</text>
</comment>
<keyword evidence="3 5" id="KW-1133">Transmembrane helix</keyword>
<dbReference type="InterPro" id="IPR045214">
    <property type="entry name" value="Surf1/Surf4"/>
</dbReference>
<evidence type="ECO:0000256" key="4">
    <source>
        <dbReference type="ARBA" id="ARBA00023136"/>
    </source>
</evidence>
<feature type="transmembrane region" description="Helical" evidence="5">
    <location>
        <begin position="211"/>
        <end position="233"/>
    </location>
</feature>
<comment type="subcellular location">
    <subcellularLocation>
        <location evidence="1">Membrane</location>
    </subcellularLocation>
</comment>
<keyword evidence="4 5" id="KW-0472">Membrane</keyword>
<dbReference type="GO" id="GO:0016020">
    <property type="term" value="C:membrane"/>
    <property type="evidence" value="ECO:0007669"/>
    <property type="project" value="UniProtKB-SubCell"/>
</dbReference>
<protein>
    <recommendedName>
        <fullName evidence="7">SURF1-like protein</fullName>
    </recommendedName>
</protein>
<gene>
    <name evidence="6" type="ORF">LCGC14_1085180</name>
</gene>